<reference evidence="3 4" key="1">
    <citation type="submission" date="2006-05" db="EMBL/GenBank/DDBJ databases">
        <authorList>
            <person name="King G."/>
            <person name="Ferriera S."/>
            <person name="Johnson J."/>
            <person name="Kravitz S."/>
            <person name="Beeson K."/>
            <person name="Sutton G."/>
            <person name="Rogers Y.-H."/>
            <person name="Friedman R."/>
            <person name="Frazier M."/>
            <person name="Venter J.C."/>
        </authorList>
    </citation>
    <scope>NUCLEOTIDE SEQUENCE [LARGE SCALE GENOMIC DNA]</scope>
    <source>
        <strain evidence="4">ATCC 25650 / DSM 13394 / JCM 20685 / NBRC 16684 / NCIMB 2208 / IAM 12614 / B1</strain>
    </source>
</reference>
<dbReference type="OrthoDB" id="7990385at2"/>
<evidence type="ECO:0000313" key="4">
    <source>
        <dbReference type="Proteomes" id="UP000004848"/>
    </source>
</evidence>
<feature type="transmembrane region" description="Helical" evidence="1">
    <location>
        <begin position="31"/>
        <end position="54"/>
    </location>
</feature>
<dbReference type="eggNOG" id="COG4961">
    <property type="taxonomic scope" value="Bacteria"/>
</dbReference>
<dbReference type="Proteomes" id="UP000004848">
    <property type="component" value="Unassembled WGS sequence"/>
</dbReference>
<organism evidence="3 4">
    <name type="scientific">Roseibium aggregatum (strain ATCC 25650 / DSM 13394 / JCM 20685 / NBRC 16684 / NCIMB 2208 / IAM 12614 / B1)</name>
    <name type="common">Stappia aggregata</name>
    <dbReference type="NCBI Taxonomy" id="384765"/>
    <lineage>
        <taxon>Bacteria</taxon>
        <taxon>Pseudomonadati</taxon>
        <taxon>Pseudomonadota</taxon>
        <taxon>Alphaproteobacteria</taxon>
        <taxon>Hyphomicrobiales</taxon>
        <taxon>Stappiaceae</taxon>
        <taxon>Roseibium</taxon>
    </lineage>
</organism>
<dbReference type="AlphaFoldDB" id="A0NS91"/>
<proteinExistence type="predicted"/>
<dbReference type="Pfam" id="PF07811">
    <property type="entry name" value="TadE"/>
    <property type="match status" value="1"/>
</dbReference>
<sequence length="184" mass="20590">MRVLKRLLTSRQNRGRAAFGRNDSGATAVEFALIAIPFFTVVFGIIEVGLYHFVNRMFDNAVITASREIRTGQAHEGGFNATTFKTHICDNLPDFLCSMDRLVVDVDKVETFALAKSASESLYDEEGNLKEESNYEDAGAGEIVVVNAIYKWPMITSLLALNLADHGNERYLTSTMVFRNEPWN</sequence>
<protein>
    <recommendedName>
        <fullName evidence="2">TadE-like domain-containing protein</fullName>
    </recommendedName>
</protein>
<keyword evidence="1" id="KW-0812">Transmembrane</keyword>
<dbReference type="EMBL" id="AAUW01000006">
    <property type="protein sequence ID" value="EAV44420.1"/>
    <property type="molecule type" value="Genomic_DNA"/>
</dbReference>
<dbReference type="InterPro" id="IPR012495">
    <property type="entry name" value="TadE-like_dom"/>
</dbReference>
<name>A0NS91_ROSAI</name>
<gene>
    <name evidence="3" type="ORF">SIAM614_04640</name>
</gene>
<comment type="caution">
    <text evidence="3">The sequence shown here is derived from an EMBL/GenBank/DDBJ whole genome shotgun (WGS) entry which is preliminary data.</text>
</comment>
<keyword evidence="1" id="KW-1133">Transmembrane helix</keyword>
<keyword evidence="1" id="KW-0472">Membrane</keyword>
<evidence type="ECO:0000259" key="2">
    <source>
        <dbReference type="Pfam" id="PF07811"/>
    </source>
</evidence>
<evidence type="ECO:0000256" key="1">
    <source>
        <dbReference type="SAM" id="Phobius"/>
    </source>
</evidence>
<accession>A0NS91</accession>
<dbReference type="GeneID" id="68846369"/>
<dbReference type="RefSeq" id="WP_006934156.1">
    <property type="nucleotide sequence ID" value="NZ_AAUW01000006.1"/>
</dbReference>
<feature type="domain" description="TadE-like" evidence="2">
    <location>
        <begin position="25"/>
        <end position="67"/>
    </location>
</feature>
<evidence type="ECO:0000313" key="3">
    <source>
        <dbReference type="EMBL" id="EAV44420.1"/>
    </source>
</evidence>